<dbReference type="Proteomes" id="UP000192486">
    <property type="component" value="Chromosome"/>
</dbReference>
<dbReference type="RefSeq" id="WP_029053638.1">
    <property type="nucleotide sequence ID" value="NZ_CP015108.1"/>
</dbReference>
<proteinExistence type="predicted"/>
<keyword evidence="3" id="KW-1185">Reference proteome</keyword>
<evidence type="ECO:0000313" key="2">
    <source>
        <dbReference type="EMBL" id="ARF13146.1"/>
    </source>
</evidence>
<reference evidence="2 3" key="1">
    <citation type="submission" date="2016-04" db="EMBL/GenBank/DDBJ databases">
        <title>Comparative Genomics and Epigenetics of Sporosarcina ureae.</title>
        <authorList>
            <person name="Oliver A.S."/>
            <person name="Cooper K.K."/>
        </authorList>
    </citation>
    <scope>NUCLEOTIDE SEQUENCE [LARGE SCALE GENOMIC DNA]</scope>
    <source>
        <strain evidence="2 3">S204</strain>
    </source>
</reference>
<sequence length="214" mass="25677">MRTLELYLDKYFHGIELAPALFYETNKAIRFEISESIAFDEPDFLKQAFYRSITLFEAVFGDNDEIMMVTDVHTNNHFLRERPLNVYSKFIKRKELLYTLRFSTIPNPHGHEEEEILTHRFMLTCKKQDIRYKQLLKAICYEDFADPTTILKQNPESGYDIFFINLSKNIIYHLYDDRGCDIIAADRESIRFLYEQYPEWILDYDKQEVDNDFA</sequence>
<evidence type="ECO:0000313" key="3">
    <source>
        <dbReference type="Proteomes" id="UP000192486"/>
    </source>
</evidence>
<dbReference type="Pfam" id="PF13021">
    <property type="entry name" value="DUF3885"/>
    <property type="match status" value="1"/>
</dbReference>
<feature type="domain" description="DUF3885" evidence="1">
    <location>
        <begin position="5"/>
        <end position="205"/>
    </location>
</feature>
<name>A0ABM6JSG4_SPOUR</name>
<accession>A0ABM6JSG4</accession>
<organism evidence="2 3">
    <name type="scientific">Sporosarcina ureae</name>
    <dbReference type="NCBI Taxonomy" id="1571"/>
    <lineage>
        <taxon>Bacteria</taxon>
        <taxon>Bacillati</taxon>
        <taxon>Bacillota</taxon>
        <taxon>Bacilli</taxon>
        <taxon>Bacillales</taxon>
        <taxon>Caryophanaceae</taxon>
        <taxon>Sporosarcina</taxon>
    </lineage>
</organism>
<evidence type="ECO:0000259" key="1">
    <source>
        <dbReference type="Pfam" id="PF13021"/>
    </source>
</evidence>
<dbReference type="EMBL" id="CP015108">
    <property type="protein sequence ID" value="ARF13146.1"/>
    <property type="molecule type" value="Genomic_DNA"/>
</dbReference>
<protein>
    <recommendedName>
        <fullName evidence="1">DUF3885 domain-containing protein</fullName>
    </recommendedName>
</protein>
<gene>
    <name evidence="2" type="ORF">SporoS204_02485</name>
</gene>
<dbReference type="InterPro" id="IPR024976">
    <property type="entry name" value="DUF3885"/>
</dbReference>